<dbReference type="OMA" id="CDSECEQ"/>
<dbReference type="GO" id="GO:0016810">
    <property type="term" value="F:hydrolase activity, acting on carbon-nitrogen (but not peptide) bonds"/>
    <property type="evidence" value="ECO:0007669"/>
    <property type="project" value="InterPro"/>
</dbReference>
<dbReference type="GO" id="GO:0005975">
    <property type="term" value="P:carbohydrate metabolic process"/>
    <property type="evidence" value="ECO:0007669"/>
    <property type="project" value="InterPro"/>
</dbReference>
<dbReference type="OrthoDB" id="407355at2759"/>
<keyword evidence="6" id="KW-0119">Carbohydrate metabolism</keyword>
<dbReference type="Pfam" id="PF01522">
    <property type="entry name" value="Polysacc_deac_1"/>
    <property type="match status" value="1"/>
</dbReference>
<dbReference type="SMR" id="A0A015JN38"/>
<dbReference type="STRING" id="1432141.A0A015JN38"/>
<comment type="cofactor">
    <cofactor evidence="1">
        <name>Co(2+)</name>
        <dbReference type="ChEBI" id="CHEBI:48828"/>
    </cofactor>
</comment>
<feature type="domain" description="Chitin-binding type-1" evidence="9">
    <location>
        <begin position="26"/>
        <end position="70"/>
    </location>
</feature>
<proteinExistence type="predicted"/>
<comment type="caution">
    <text evidence="7">Lacks conserved residue(s) required for the propagation of feature annotation.</text>
</comment>
<dbReference type="GO" id="GO:0046872">
    <property type="term" value="F:metal ion binding"/>
    <property type="evidence" value="ECO:0007669"/>
    <property type="project" value="UniProtKB-KW"/>
</dbReference>
<evidence type="ECO:0000256" key="3">
    <source>
        <dbReference type="ARBA" id="ARBA00022723"/>
    </source>
</evidence>
<dbReference type="AlphaFoldDB" id="A0A015JN38"/>
<dbReference type="InterPro" id="IPR011330">
    <property type="entry name" value="Glyco_hydro/deAcase_b/a-brl"/>
</dbReference>
<dbReference type="PANTHER" id="PTHR46471:SF2">
    <property type="entry name" value="CHITIN DEACETYLASE-RELATED"/>
    <property type="match status" value="1"/>
</dbReference>
<feature type="disulfide bond" evidence="7">
    <location>
        <begin position="43"/>
        <end position="57"/>
    </location>
</feature>
<keyword evidence="12" id="KW-1185">Reference proteome</keyword>
<keyword evidence="3" id="KW-0479">Metal-binding</keyword>
<evidence type="ECO:0000256" key="7">
    <source>
        <dbReference type="PROSITE-ProRule" id="PRU00261"/>
    </source>
</evidence>
<dbReference type="EMBL" id="JEMT01016302">
    <property type="protein sequence ID" value="EXX70947.1"/>
    <property type="molecule type" value="Genomic_DNA"/>
</dbReference>
<accession>A0A015JN38</accession>
<evidence type="ECO:0000256" key="1">
    <source>
        <dbReference type="ARBA" id="ARBA00001941"/>
    </source>
</evidence>
<dbReference type="InterPro" id="IPR036861">
    <property type="entry name" value="Endochitinase-like_sf"/>
</dbReference>
<evidence type="ECO:0000256" key="4">
    <source>
        <dbReference type="ARBA" id="ARBA00022729"/>
    </source>
</evidence>
<dbReference type="Gene3D" id="3.30.60.10">
    <property type="entry name" value="Endochitinase-like"/>
    <property type="match status" value="1"/>
</dbReference>
<reference evidence="11 12" key="1">
    <citation type="submission" date="2014-02" db="EMBL/GenBank/DDBJ databases">
        <title>Single nucleus genome sequencing reveals high similarity among nuclei of an endomycorrhizal fungus.</title>
        <authorList>
            <person name="Lin K."/>
            <person name="Geurts R."/>
            <person name="Zhang Z."/>
            <person name="Limpens E."/>
            <person name="Saunders D.G."/>
            <person name="Mu D."/>
            <person name="Pang E."/>
            <person name="Cao H."/>
            <person name="Cha H."/>
            <person name="Lin T."/>
            <person name="Zhou Q."/>
            <person name="Shang Y."/>
            <person name="Li Y."/>
            <person name="Ivanov S."/>
            <person name="Sharma T."/>
            <person name="Velzen R.V."/>
            <person name="Ruijter N.D."/>
            <person name="Aanen D.K."/>
            <person name="Win J."/>
            <person name="Kamoun S."/>
            <person name="Bisseling T."/>
            <person name="Huang S."/>
        </authorList>
    </citation>
    <scope>NUCLEOTIDE SEQUENCE [LARGE SCALE GENOMIC DNA]</scope>
    <source>
        <strain evidence="12">DAOM197198w</strain>
    </source>
</reference>
<dbReference type="Pfam" id="PF00187">
    <property type="entry name" value="Chitin_bind_1"/>
    <property type="match status" value="1"/>
</dbReference>
<evidence type="ECO:0000256" key="8">
    <source>
        <dbReference type="SAM" id="SignalP"/>
    </source>
</evidence>
<dbReference type="PROSITE" id="PS51677">
    <property type="entry name" value="NODB"/>
    <property type="match status" value="1"/>
</dbReference>
<dbReference type="Gene3D" id="3.20.20.370">
    <property type="entry name" value="Glycoside hydrolase/deacetylase"/>
    <property type="match status" value="1"/>
</dbReference>
<protein>
    <submittedName>
        <fullName evidence="11">Chitin deacetylase CDA2</fullName>
    </submittedName>
</protein>
<dbReference type="HOGENOM" id="CLU_021264_11_0_1"/>
<dbReference type="CDD" id="cd10951">
    <property type="entry name" value="CE4_ClCDA_like"/>
    <property type="match status" value="1"/>
</dbReference>
<evidence type="ECO:0000256" key="2">
    <source>
        <dbReference type="ARBA" id="ARBA00022669"/>
    </source>
</evidence>
<dbReference type="SUPFAM" id="SSF57016">
    <property type="entry name" value="Plant lectins/antimicrobial peptides"/>
    <property type="match status" value="1"/>
</dbReference>
<evidence type="ECO:0000256" key="6">
    <source>
        <dbReference type="ARBA" id="ARBA00023277"/>
    </source>
</evidence>
<feature type="domain" description="NodB homology" evidence="10">
    <location>
        <begin position="100"/>
        <end position="284"/>
    </location>
</feature>
<name>A0A015JN38_RHIIW</name>
<dbReference type="GO" id="GO:0008061">
    <property type="term" value="F:chitin binding"/>
    <property type="evidence" value="ECO:0007669"/>
    <property type="project" value="UniProtKB-UniRule"/>
</dbReference>
<evidence type="ECO:0000259" key="10">
    <source>
        <dbReference type="PROSITE" id="PS51677"/>
    </source>
</evidence>
<keyword evidence="7" id="KW-1015">Disulfide bond</keyword>
<gene>
    <name evidence="11" type="ORF">RirG_082880</name>
</gene>
<organism evidence="11 12">
    <name type="scientific">Rhizophagus irregularis (strain DAOM 197198w)</name>
    <name type="common">Glomus intraradices</name>
    <dbReference type="NCBI Taxonomy" id="1432141"/>
    <lineage>
        <taxon>Eukaryota</taxon>
        <taxon>Fungi</taxon>
        <taxon>Fungi incertae sedis</taxon>
        <taxon>Mucoromycota</taxon>
        <taxon>Glomeromycotina</taxon>
        <taxon>Glomeromycetes</taxon>
        <taxon>Glomerales</taxon>
        <taxon>Glomeraceae</taxon>
        <taxon>Rhizophagus</taxon>
    </lineage>
</organism>
<dbReference type="SUPFAM" id="SSF88713">
    <property type="entry name" value="Glycoside hydrolase/deacetylase"/>
    <property type="match status" value="1"/>
</dbReference>
<comment type="caution">
    <text evidence="11">The sequence shown here is derived from an EMBL/GenBank/DDBJ whole genome shotgun (WGS) entry which is preliminary data.</text>
</comment>
<evidence type="ECO:0000259" key="9">
    <source>
        <dbReference type="PROSITE" id="PS50941"/>
    </source>
</evidence>
<keyword evidence="2 7" id="KW-0147">Chitin-binding</keyword>
<dbReference type="PROSITE" id="PS50941">
    <property type="entry name" value="CHIT_BIND_I_2"/>
    <property type="match status" value="1"/>
</dbReference>
<feature type="chain" id="PRO_5001474458" evidence="8">
    <location>
        <begin position="23"/>
        <end position="322"/>
    </location>
</feature>
<feature type="disulfide bond" evidence="7">
    <location>
        <begin position="38"/>
        <end position="50"/>
    </location>
</feature>
<feature type="disulfide bond" evidence="7">
    <location>
        <begin position="29"/>
        <end position="44"/>
    </location>
</feature>
<dbReference type="SMART" id="SM00270">
    <property type="entry name" value="ChtBD1"/>
    <property type="match status" value="1"/>
</dbReference>
<sequence length="322" mass="34678">MKIKFLTVALTILVCSSELIFGQTADGKCGATGGNQNCGTQFCCSQFGFCGTTVDHCGTGCQPSFGKCGTGTAPPANSTTPTNPGTSTPAVDITTCSKSGTVAITFDDGPSQFTSTLLDKLKADNFKATFFINGNNGGCIYDNAEVVKRAFNEGHQIASHTWSHQDLATLNKDQIKYQMKKLEEALVKILGVKPIYMRPPFGSGVDKPLVMSTLGELGYKVVTWDTDTNDWQGRTTSQCLNEYRNASPPPNSHIVLNHDTIKNTATNMAPQAFKIMKSRGFKINTVGECLGVTDPAKWYIKVGAPQTRDNTWVCKDSDITGP</sequence>
<dbReference type="PANTHER" id="PTHR46471">
    <property type="entry name" value="CHITIN DEACETYLASE"/>
    <property type="match status" value="1"/>
</dbReference>
<evidence type="ECO:0000313" key="12">
    <source>
        <dbReference type="Proteomes" id="UP000022910"/>
    </source>
</evidence>
<keyword evidence="5" id="KW-0378">Hydrolase</keyword>
<keyword evidence="4 8" id="KW-0732">Signal</keyword>
<evidence type="ECO:0000313" key="11">
    <source>
        <dbReference type="EMBL" id="EXX70947.1"/>
    </source>
</evidence>
<dbReference type="InterPro" id="IPR001002">
    <property type="entry name" value="Chitin-bd_1"/>
</dbReference>
<feature type="signal peptide" evidence="8">
    <location>
        <begin position="1"/>
        <end position="22"/>
    </location>
</feature>
<evidence type="ECO:0000256" key="5">
    <source>
        <dbReference type="ARBA" id="ARBA00022801"/>
    </source>
</evidence>
<dbReference type="Proteomes" id="UP000022910">
    <property type="component" value="Unassembled WGS sequence"/>
</dbReference>
<dbReference type="InterPro" id="IPR002509">
    <property type="entry name" value="NODB_dom"/>
</dbReference>
<dbReference type="CDD" id="cd11618">
    <property type="entry name" value="ChtBD1_1"/>
    <property type="match status" value="1"/>
</dbReference>